<evidence type="ECO:0000313" key="3">
    <source>
        <dbReference type="Proteomes" id="UP001492380"/>
    </source>
</evidence>
<feature type="region of interest" description="Disordered" evidence="1">
    <location>
        <begin position="1"/>
        <end position="26"/>
    </location>
</feature>
<dbReference type="EMBL" id="JBBWRZ010000009">
    <property type="protein sequence ID" value="KAK8229150.1"/>
    <property type="molecule type" value="Genomic_DNA"/>
</dbReference>
<accession>A0ABR1YH18</accession>
<organism evidence="2 3">
    <name type="scientific">Phyllosticta capitalensis</name>
    <dbReference type="NCBI Taxonomy" id="121624"/>
    <lineage>
        <taxon>Eukaryota</taxon>
        <taxon>Fungi</taxon>
        <taxon>Dikarya</taxon>
        <taxon>Ascomycota</taxon>
        <taxon>Pezizomycotina</taxon>
        <taxon>Dothideomycetes</taxon>
        <taxon>Dothideomycetes incertae sedis</taxon>
        <taxon>Botryosphaeriales</taxon>
        <taxon>Phyllostictaceae</taxon>
        <taxon>Phyllosticta</taxon>
    </lineage>
</organism>
<evidence type="ECO:0000256" key="1">
    <source>
        <dbReference type="SAM" id="MobiDB-lite"/>
    </source>
</evidence>
<proteinExistence type="predicted"/>
<reference evidence="2 3" key="1">
    <citation type="submission" date="2024-04" db="EMBL/GenBank/DDBJ databases">
        <title>Phyllosticta paracitricarpa is synonymous to the EU quarantine fungus P. citricarpa based on phylogenomic analyses.</title>
        <authorList>
            <consortium name="Lawrence Berkeley National Laboratory"/>
            <person name="Van Ingen-Buijs V.A."/>
            <person name="Van Westerhoven A.C."/>
            <person name="Haridas S."/>
            <person name="Skiadas P."/>
            <person name="Martin F."/>
            <person name="Groenewald J.Z."/>
            <person name="Crous P.W."/>
            <person name="Seidl M.F."/>
        </authorList>
    </citation>
    <scope>NUCLEOTIDE SEQUENCE [LARGE SCALE GENOMIC DNA]</scope>
    <source>
        <strain evidence="2 3">CBS 123374</strain>
    </source>
</reference>
<dbReference type="Proteomes" id="UP001492380">
    <property type="component" value="Unassembled WGS sequence"/>
</dbReference>
<evidence type="ECO:0000313" key="2">
    <source>
        <dbReference type="EMBL" id="KAK8229150.1"/>
    </source>
</evidence>
<protein>
    <recommendedName>
        <fullName evidence="4">F-box domain-containing protein</fullName>
    </recommendedName>
</protein>
<keyword evidence="3" id="KW-1185">Reference proteome</keyword>
<sequence>MADPQLAATAKKAEESTSEPTTSQDVVEISPGQDLTVVLKGGNIRLKIEQDVLGKINISGVRTGSLRPTLVERPGSFDVTLAKHQFGDKFDFLGLPGEIRNRIYSFVFEHEDSCSALVSQSDSQIKCFPVFYNKRALWPVRFLARMNGYFAADCRNDCEHDFKCDYQCGIPFLNHQTSRETTPWLMSRHFVVDGDKQALALCKSINRIGFYDLEKWDGSLYLSINQWQGSREFTEWVPLLLDSGWSREIVISGISPRHSPPGQRSRFKLEDTPLGQQLVACGRKKLPTFVMVFQSISIEVKQSQINYALSGFASGLSLSPQMLLAKRIYEAMQSWVSRGSVILRTSPSSRYY</sequence>
<comment type="caution">
    <text evidence="2">The sequence shown here is derived from an EMBL/GenBank/DDBJ whole genome shotgun (WGS) entry which is preliminary data.</text>
</comment>
<gene>
    <name evidence="2" type="ORF">HDK90DRAFT_348781</name>
</gene>
<evidence type="ECO:0008006" key="4">
    <source>
        <dbReference type="Google" id="ProtNLM"/>
    </source>
</evidence>
<name>A0ABR1YH18_9PEZI</name>